<accession>A0A6A6T1K8</accession>
<dbReference type="Proteomes" id="UP000799324">
    <property type="component" value="Unassembled WGS sequence"/>
</dbReference>
<gene>
    <name evidence="1" type="ORF">K491DRAFT_759255</name>
</gene>
<organism evidence="1 2">
    <name type="scientific">Lophiostoma macrostomum CBS 122681</name>
    <dbReference type="NCBI Taxonomy" id="1314788"/>
    <lineage>
        <taxon>Eukaryota</taxon>
        <taxon>Fungi</taxon>
        <taxon>Dikarya</taxon>
        <taxon>Ascomycota</taxon>
        <taxon>Pezizomycotina</taxon>
        <taxon>Dothideomycetes</taxon>
        <taxon>Pleosporomycetidae</taxon>
        <taxon>Pleosporales</taxon>
        <taxon>Lophiostomataceae</taxon>
        <taxon>Lophiostoma</taxon>
    </lineage>
</organism>
<dbReference type="PANTHER" id="PTHR43591:SF24">
    <property type="entry name" value="2-METHOXY-6-POLYPRENYL-1,4-BENZOQUINOL METHYLASE, MITOCHONDRIAL"/>
    <property type="match status" value="1"/>
</dbReference>
<dbReference type="GO" id="GO:0032259">
    <property type="term" value="P:methylation"/>
    <property type="evidence" value="ECO:0007669"/>
    <property type="project" value="UniProtKB-KW"/>
</dbReference>
<sequence length="286" mass="32278">MTETTHKGYSLPRSDGQAEKSRLDLQHQKWCLVHNDRLFSSQVPNDVKRILDVGTGAGSWATEVARIFPEAEVIGTDVTPPTTSTIENLTFLKANAEESWPFPADHFDFIHGRMLVGAIHDWPSFLQRCHAHLAPGGLLELPETCYPWDSALAGEGVTPVNSAFMRWASMAGQAWARAGFDTFHVLRHEYRLKQLGFVDIEHDESRWPVGPWPDDEREKEIGGLCLRIYGMFMKTAGVKILTMNGFMETEEAELLNAEALKDVEENHLSKKYFIPVKVTRAKKAKE</sequence>
<keyword evidence="2" id="KW-1185">Reference proteome</keyword>
<evidence type="ECO:0000313" key="2">
    <source>
        <dbReference type="Proteomes" id="UP000799324"/>
    </source>
</evidence>
<proteinExistence type="predicted"/>
<dbReference type="Gene3D" id="3.40.50.150">
    <property type="entry name" value="Vaccinia Virus protein VP39"/>
    <property type="match status" value="1"/>
</dbReference>
<dbReference type="EMBL" id="MU004371">
    <property type="protein sequence ID" value="KAF2653979.1"/>
    <property type="molecule type" value="Genomic_DNA"/>
</dbReference>
<name>A0A6A6T1K8_9PLEO</name>
<dbReference type="SUPFAM" id="SSF53335">
    <property type="entry name" value="S-adenosyl-L-methionine-dependent methyltransferases"/>
    <property type="match status" value="1"/>
</dbReference>
<dbReference type="GO" id="GO:0008168">
    <property type="term" value="F:methyltransferase activity"/>
    <property type="evidence" value="ECO:0007669"/>
    <property type="project" value="UniProtKB-KW"/>
</dbReference>
<keyword evidence="1" id="KW-0808">Transferase</keyword>
<dbReference type="AlphaFoldDB" id="A0A6A6T1K8"/>
<dbReference type="OrthoDB" id="2013972at2759"/>
<dbReference type="InterPro" id="IPR029063">
    <property type="entry name" value="SAM-dependent_MTases_sf"/>
</dbReference>
<dbReference type="CDD" id="cd02440">
    <property type="entry name" value="AdoMet_MTases"/>
    <property type="match status" value="1"/>
</dbReference>
<reference evidence="1" key="1">
    <citation type="journal article" date="2020" name="Stud. Mycol.">
        <title>101 Dothideomycetes genomes: a test case for predicting lifestyles and emergence of pathogens.</title>
        <authorList>
            <person name="Haridas S."/>
            <person name="Albert R."/>
            <person name="Binder M."/>
            <person name="Bloem J."/>
            <person name="Labutti K."/>
            <person name="Salamov A."/>
            <person name="Andreopoulos B."/>
            <person name="Baker S."/>
            <person name="Barry K."/>
            <person name="Bills G."/>
            <person name="Bluhm B."/>
            <person name="Cannon C."/>
            <person name="Castanera R."/>
            <person name="Culley D."/>
            <person name="Daum C."/>
            <person name="Ezra D."/>
            <person name="Gonzalez J."/>
            <person name="Henrissat B."/>
            <person name="Kuo A."/>
            <person name="Liang C."/>
            <person name="Lipzen A."/>
            <person name="Lutzoni F."/>
            <person name="Magnuson J."/>
            <person name="Mondo S."/>
            <person name="Nolan M."/>
            <person name="Ohm R."/>
            <person name="Pangilinan J."/>
            <person name="Park H.-J."/>
            <person name="Ramirez L."/>
            <person name="Alfaro M."/>
            <person name="Sun H."/>
            <person name="Tritt A."/>
            <person name="Yoshinaga Y."/>
            <person name="Zwiers L.-H."/>
            <person name="Turgeon B."/>
            <person name="Goodwin S."/>
            <person name="Spatafora J."/>
            <person name="Crous P."/>
            <person name="Grigoriev I."/>
        </authorList>
    </citation>
    <scope>NUCLEOTIDE SEQUENCE</scope>
    <source>
        <strain evidence="1">CBS 122681</strain>
    </source>
</reference>
<dbReference type="PANTHER" id="PTHR43591">
    <property type="entry name" value="METHYLTRANSFERASE"/>
    <property type="match status" value="1"/>
</dbReference>
<dbReference type="Pfam" id="PF13489">
    <property type="entry name" value="Methyltransf_23"/>
    <property type="match status" value="1"/>
</dbReference>
<protein>
    <submittedName>
        <fullName evidence="1">S-adenosyl-L-methionine-dependent methyltransferase</fullName>
    </submittedName>
</protein>
<keyword evidence="1" id="KW-0489">Methyltransferase</keyword>
<evidence type="ECO:0000313" key="1">
    <source>
        <dbReference type="EMBL" id="KAF2653979.1"/>
    </source>
</evidence>